<keyword evidence="1" id="KW-1133">Transmembrane helix</keyword>
<protein>
    <recommendedName>
        <fullName evidence="4">2TM domain-containing protein</fullName>
    </recommendedName>
</protein>
<evidence type="ECO:0000256" key="1">
    <source>
        <dbReference type="SAM" id="Phobius"/>
    </source>
</evidence>
<dbReference type="RefSeq" id="WP_099880908.1">
    <property type="nucleotide sequence ID" value="NZ_CP024608.1"/>
</dbReference>
<sequence>MSVRSKNIWKAHFIFNFVFFLLALIGLWKTHTLWGFVLPAASVGMTAILAWFVDKQEAGKKDD</sequence>
<reference evidence="2" key="1">
    <citation type="submission" date="2017-10" db="EMBL/GenBank/DDBJ databases">
        <title>Massilia psychrophilum sp. nov., a novel purple-pigmented bacterium isolated from Tianshan glacier, Xinjiang Municipality, China.</title>
        <authorList>
            <person name="Wang H."/>
        </authorList>
    </citation>
    <scope>NUCLEOTIDE SEQUENCE [LARGE SCALE GENOMIC DNA]</scope>
    <source>
        <strain evidence="2">B2</strain>
    </source>
</reference>
<feature type="transmembrane region" description="Helical" evidence="1">
    <location>
        <begin position="12"/>
        <end position="28"/>
    </location>
</feature>
<evidence type="ECO:0008006" key="4">
    <source>
        <dbReference type="Google" id="ProtNLM"/>
    </source>
</evidence>
<name>A0A2D2DT59_9BURK</name>
<proteinExistence type="predicted"/>
<keyword evidence="3" id="KW-1185">Reference proteome</keyword>
<keyword evidence="1" id="KW-0812">Transmembrane</keyword>
<accession>A0A2D2DT59</accession>
<evidence type="ECO:0000313" key="2">
    <source>
        <dbReference type="EMBL" id="ATQ78146.1"/>
    </source>
</evidence>
<dbReference type="KEGG" id="mass:CR152_29260"/>
<gene>
    <name evidence="2" type="ORF">CR152_29260</name>
</gene>
<feature type="transmembrane region" description="Helical" evidence="1">
    <location>
        <begin position="34"/>
        <end position="53"/>
    </location>
</feature>
<dbReference type="Proteomes" id="UP000229897">
    <property type="component" value="Chromosome"/>
</dbReference>
<dbReference type="AlphaFoldDB" id="A0A2D2DT59"/>
<keyword evidence="1" id="KW-0472">Membrane</keyword>
<organism evidence="2 3">
    <name type="scientific">Massilia violaceinigra</name>
    <dbReference type="NCBI Taxonomy" id="2045208"/>
    <lineage>
        <taxon>Bacteria</taxon>
        <taxon>Pseudomonadati</taxon>
        <taxon>Pseudomonadota</taxon>
        <taxon>Betaproteobacteria</taxon>
        <taxon>Burkholderiales</taxon>
        <taxon>Oxalobacteraceae</taxon>
        <taxon>Telluria group</taxon>
        <taxon>Massilia</taxon>
    </lineage>
</organism>
<dbReference type="EMBL" id="CP024608">
    <property type="protein sequence ID" value="ATQ78146.1"/>
    <property type="molecule type" value="Genomic_DNA"/>
</dbReference>
<evidence type="ECO:0000313" key="3">
    <source>
        <dbReference type="Proteomes" id="UP000229897"/>
    </source>
</evidence>